<evidence type="ECO:0000313" key="6">
    <source>
        <dbReference type="Proteomes" id="UP000030651"/>
    </source>
</evidence>
<evidence type="ECO:0000256" key="2">
    <source>
        <dbReference type="ARBA" id="ARBA00023163"/>
    </source>
</evidence>
<keyword evidence="3" id="KW-0539">Nucleus</keyword>
<dbReference type="GO" id="GO:0003677">
    <property type="term" value="F:DNA binding"/>
    <property type="evidence" value="ECO:0007669"/>
    <property type="project" value="InterPro"/>
</dbReference>
<evidence type="ECO:0000259" key="4">
    <source>
        <dbReference type="SMART" id="SM00906"/>
    </source>
</evidence>
<sequence length="616" mass="69269">MTTHDEMTARMDRLESLIARVCEAADLKGDKDSESKDLEASISTLIDRLCAERNQQTSAQLLQSESKPSKRLEPKFYPTAGHDQATEAPLMEFIRASAIIEGPQVVDELASTNPRAERFSKAGVSRNHIRRLLPSPSEVNQILEATCLYWQLWPLHPSQLSPASNLSLSVVTIARSFIEESLERGPPDVMARALIWFALCIQQVPRSIVSDIPSLAESSSAVVMQFLSASDALLGPDVQGDFTQASLTCLVLQAKCYVNMGRLRQAWLATRRAVNQGIILGFHDQRKHLDHEDGRIWHTIWAHDSQLSLLLGVPSSLPPYCTISLDLPFEMPPEASIMHHISVLCEKINARNQNHRQYSYADTMTLDNDLDKLRAMIPEEWWKPDLTDKLPLPTFHVRQASKLYYHHLKQLIHIPYMLKATTEAKYQYSRTSVLEALGGMMECYAGRRLHPNGQYAMCFLVDFLAFSAGLILAADLLSQQSTWGSEVELEQWQSIRSLIKELRIAATLLDHTVAQQAAQLLEYLDSARHGAYHGPDVYDAVVPYYGKVRIRRPQILYPSTNIGLDAEPGVVGTVAFDSNIYDFNPSLSFNAAELDRDWASLLGDDITYDWTGVFEF</sequence>
<dbReference type="HOGENOM" id="CLU_004804_2_3_1"/>
<dbReference type="AlphaFoldDB" id="W3XL03"/>
<name>W3XL03_PESFW</name>
<dbReference type="PANTHER" id="PTHR47840:SF1">
    <property type="entry name" value="ZN(II)2CYS6 TRANSCRIPTION FACTOR (EUROFUNG)"/>
    <property type="match status" value="1"/>
</dbReference>
<evidence type="ECO:0000313" key="5">
    <source>
        <dbReference type="EMBL" id="ETS86152.1"/>
    </source>
</evidence>
<dbReference type="GeneID" id="19269190"/>
<keyword evidence="1" id="KW-0805">Transcription regulation</keyword>
<keyword evidence="6" id="KW-1185">Reference proteome</keyword>
<dbReference type="InParanoid" id="W3XL03"/>
<dbReference type="PANTHER" id="PTHR47840">
    <property type="entry name" value="ZN(II)2CYS6 TRANSCRIPTION FACTOR (EUROFUNG)-RELATED"/>
    <property type="match status" value="1"/>
</dbReference>
<dbReference type="EMBL" id="KI912110">
    <property type="protein sequence ID" value="ETS86152.1"/>
    <property type="molecule type" value="Genomic_DNA"/>
</dbReference>
<dbReference type="eggNOG" id="ENOG502SHX3">
    <property type="taxonomic scope" value="Eukaryota"/>
</dbReference>
<accession>W3XL03</accession>
<evidence type="ECO:0000256" key="3">
    <source>
        <dbReference type="ARBA" id="ARBA00023242"/>
    </source>
</evidence>
<dbReference type="CDD" id="cd12148">
    <property type="entry name" value="fungal_TF_MHR"/>
    <property type="match status" value="1"/>
</dbReference>
<dbReference type="Proteomes" id="UP000030651">
    <property type="component" value="Unassembled WGS sequence"/>
</dbReference>
<organism evidence="5 6">
    <name type="scientific">Pestalotiopsis fici (strain W106-1 / CGMCC3.15140)</name>
    <dbReference type="NCBI Taxonomy" id="1229662"/>
    <lineage>
        <taxon>Eukaryota</taxon>
        <taxon>Fungi</taxon>
        <taxon>Dikarya</taxon>
        <taxon>Ascomycota</taxon>
        <taxon>Pezizomycotina</taxon>
        <taxon>Sordariomycetes</taxon>
        <taxon>Xylariomycetidae</taxon>
        <taxon>Amphisphaeriales</taxon>
        <taxon>Sporocadaceae</taxon>
        <taxon>Pestalotiopsis</taxon>
    </lineage>
</organism>
<dbReference type="InterPro" id="IPR007219">
    <property type="entry name" value="XnlR_reg_dom"/>
</dbReference>
<dbReference type="GO" id="GO:0006351">
    <property type="term" value="P:DNA-templated transcription"/>
    <property type="evidence" value="ECO:0007669"/>
    <property type="project" value="InterPro"/>
</dbReference>
<dbReference type="STRING" id="1229662.W3XL03"/>
<dbReference type="KEGG" id="pfy:PFICI_04177"/>
<feature type="domain" description="Xylanolytic transcriptional activator regulatory" evidence="4">
    <location>
        <begin position="266"/>
        <end position="334"/>
    </location>
</feature>
<protein>
    <recommendedName>
        <fullName evidence="4">Xylanolytic transcriptional activator regulatory domain-containing protein</fullName>
    </recommendedName>
</protein>
<gene>
    <name evidence="5" type="ORF">PFICI_04177</name>
</gene>
<dbReference type="RefSeq" id="XP_007830949.1">
    <property type="nucleotide sequence ID" value="XM_007832758.1"/>
</dbReference>
<dbReference type="SMART" id="SM00906">
    <property type="entry name" value="Fungal_trans"/>
    <property type="match status" value="1"/>
</dbReference>
<evidence type="ECO:0000256" key="1">
    <source>
        <dbReference type="ARBA" id="ARBA00023015"/>
    </source>
</evidence>
<dbReference type="GO" id="GO:0008270">
    <property type="term" value="F:zinc ion binding"/>
    <property type="evidence" value="ECO:0007669"/>
    <property type="project" value="InterPro"/>
</dbReference>
<proteinExistence type="predicted"/>
<reference evidence="6" key="1">
    <citation type="journal article" date="2015" name="BMC Genomics">
        <title>Genomic and transcriptomic analysis of the endophytic fungus Pestalotiopsis fici reveals its lifestyle and high potential for synthesis of natural products.</title>
        <authorList>
            <person name="Wang X."/>
            <person name="Zhang X."/>
            <person name="Liu L."/>
            <person name="Xiang M."/>
            <person name="Wang W."/>
            <person name="Sun X."/>
            <person name="Che Y."/>
            <person name="Guo L."/>
            <person name="Liu G."/>
            <person name="Guo L."/>
            <person name="Wang C."/>
            <person name="Yin W.B."/>
            <person name="Stadler M."/>
            <person name="Zhang X."/>
            <person name="Liu X."/>
        </authorList>
    </citation>
    <scope>NUCLEOTIDE SEQUENCE [LARGE SCALE GENOMIC DNA]</scope>
    <source>
        <strain evidence="6">W106-1 / CGMCC3.15140</strain>
    </source>
</reference>
<keyword evidence="2" id="KW-0804">Transcription</keyword>
<dbReference type="OMA" id="WALESSD"/>
<dbReference type="OrthoDB" id="6509908at2759"/>